<dbReference type="AlphaFoldDB" id="W8BX12"/>
<feature type="compositionally biased region" description="Basic and acidic residues" evidence="1">
    <location>
        <begin position="95"/>
        <end position="108"/>
    </location>
</feature>
<protein>
    <submittedName>
        <fullName evidence="2">Uncharacterized protein</fullName>
    </submittedName>
</protein>
<organism evidence="2">
    <name type="scientific">Ceratitis capitata</name>
    <name type="common">Mediterranean fruit fly</name>
    <name type="synonym">Tephritis capitata</name>
    <dbReference type="NCBI Taxonomy" id="7213"/>
    <lineage>
        <taxon>Eukaryota</taxon>
        <taxon>Metazoa</taxon>
        <taxon>Ecdysozoa</taxon>
        <taxon>Arthropoda</taxon>
        <taxon>Hexapoda</taxon>
        <taxon>Insecta</taxon>
        <taxon>Pterygota</taxon>
        <taxon>Neoptera</taxon>
        <taxon>Endopterygota</taxon>
        <taxon>Diptera</taxon>
        <taxon>Brachycera</taxon>
        <taxon>Muscomorpha</taxon>
        <taxon>Tephritoidea</taxon>
        <taxon>Tephritidae</taxon>
        <taxon>Ceratitis</taxon>
        <taxon>Ceratitis</taxon>
    </lineage>
</organism>
<name>W8BX12_CERCA</name>
<evidence type="ECO:0000256" key="1">
    <source>
        <dbReference type="SAM" id="MobiDB-lite"/>
    </source>
</evidence>
<dbReference type="EMBL" id="GAMC01005137">
    <property type="protein sequence ID" value="JAC01419.1"/>
    <property type="molecule type" value="mRNA"/>
</dbReference>
<evidence type="ECO:0000313" key="2">
    <source>
        <dbReference type="EMBL" id="JAC01419.1"/>
    </source>
</evidence>
<dbReference type="OrthoDB" id="9978016at2759"/>
<sequence length="108" mass="11479">MSDPLVPVAEPYVSCITPPDGVPIVVAHPHTHPTAQHTLHWSTSTTSSEHHQHLSQHLASRGHRLLSLSTGGVADTTQQVAASATGNVGKSARTKSPEVAERKESPRK</sequence>
<proteinExistence type="evidence at transcript level"/>
<reference evidence="2" key="2">
    <citation type="journal article" date="2014" name="BMC Genomics">
        <title>A genomic perspective to assessing quality of mass-reared SIT flies used in Mediterranean fruit fly (Ceratitis capitata) eradication in California.</title>
        <authorList>
            <person name="Calla B."/>
            <person name="Hall B."/>
            <person name="Hou S."/>
            <person name="Geib S.M."/>
        </authorList>
    </citation>
    <scope>NUCLEOTIDE SEQUENCE</scope>
</reference>
<accession>W8BX12</accession>
<reference evidence="2" key="1">
    <citation type="submission" date="2013-07" db="EMBL/GenBank/DDBJ databases">
        <authorList>
            <person name="Geib S."/>
        </authorList>
    </citation>
    <scope>NUCLEOTIDE SEQUENCE</scope>
</reference>
<feature type="region of interest" description="Disordered" evidence="1">
    <location>
        <begin position="81"/>
        <end position="108"/>
    </location>
</feature>